<organism evidence="2 3">
    <name type="scientific">Dermatophagoides farinae</name>
    <name type="common">American house dust mite</name>
    <dbReference type="NCBI Taxonomy" id="6954"/>
    <lineage>
        <taxon>Eukaryota</taxon>
        <taxon>Metazoa</taxon>
        <taxon>Ecdysozoa</taxon>
        <taxon>Arthropoda</taxon>
        <taxon>Chelicerata</taxon>
        <taxon>Arachnida</taxon>
        <taxon>Acari</taxon>
        <taxon>Acariformes</taxon>
        <taxon>Sarcoptiformes</taxon>
        <taxon>Astigmata</taxon>
        <taxon>Psoroptidia</taxon>
        <taxon>Analgoidea</taxon>
        <taxon>Pyroglyphidae</taxon>
        <taxon>Dermatophagoidinae</taxon>
        <taxon>Dermatophagoides</taxon>
    </lineage>
</organism>
<reference evidence="2" key="1">
    <citation type="submission" date="2013-05" db="EMBL/GenBank/DDBJ databases">
        <authorList>
            <person name="Yim A.K.Y."/>
            <person name="Chan T.F."/>
            <person name="Ji K.M."/>
            <person name="Liu X.Y."/>
            <person name="Zhou J.W."/>
            <person name="Li R.Q."/>
            <person name="Yang K.Y."/>
            <person name="Li J."/>
            <person name="Li M."/>
            <person name="Law P.T.W."/>
            <person name="Wu Y.L."/>
            <person name="Cai Z.L."/>
            <person name="Qin H."/>
            <person name="Bao Y."/>
            <person name="Leung R.K.K."/>
            <person name="Ng P.K.S."/>
            <person name="Zou J."/>
            <person name="Zhong X.J."/>
            <person name="Ran P.X."/>
            <person name="Zhong N.S."/>
            <person name="Liu Z.G."/>
            <person name="Tsui S.K.W."/>
        </authorList>
    </citation>
    <scope>NUCLEOTIDE SEQUENCE</scope>
    <source>
        <strain evidence="2">Derf</strain>
        <tissue evidence="2">Whole organism</tissue>
    </source>
</reference>
<gene>
    <name evidence="2" type="primary">FASTKD5</name>
    <name evidence="2" type="ORF">DERF_014321</name>
    <name evidence="1" type="ORF">HUG17_6801</name>
</gene>
<dbReference type="Proteomes" id="UP000828236">
    <property type="component" value="Unassembled WGS sequence"/>
</dbReference>
<dbReference type="Proteomes" id="UP000790347">
    <property type="component" value="Unassembled WGS sequence"/>
</dbReference>
<reference evidence="1" key="2">
    <citation type="submission" date="2020-06" db="EMBL/GenBank/DDBJ databases">
        <authorList>
            <person name="Ji K."/>
            <person name="Li J."/>
        </authorList>
    </citation>
    <scope>NUCLEOTIDE SEQUENCE</scope>
    <source>
        <strain evidence="1">JKM2019</strain>
        <tissue evidence="1">Whole body</tissue>
    </source>
</reference>
<evidence type="ECO:0000313" key="3">
    <source>
        <dbReference type="Proteomes" id="UP000790347"/>
    </source>
</evidence>
<comment type="caution">
    <text evidence="2">The sequence shown here is derived from an EMBL/GenBank/DDBJ whole genome shotgun (WGS) entry which is preliminary data.</text>
</comment>
<evidence type="ECO:0000313" key="1">
    <source>
        <dbReference type="EMBL" id="KAH7644439.1"/>
    </source>
</evidence>
<dbReference type="AlphaFoldDB" id="A0A922HLZ6"/>
<dbReference type="EMBL" id="SDOV01000002">
    <property type="protein sequence ID" value="KAH7644439.1"/>
    <property type="molecule type" value="Genomic_DNA"/>
</dbReference>
<reference evidence="1" key="3">
    <citation type="journal article" date="2021" name="World Allergy Organ. J.">
        <title>Chromosome-level assembly of Dermatophagoides farinae genome and transcriptome reveals two novel allergens Der f 37 and Der f 39.</title>
        <authorList>
            <person name="Chen J."/>
            <person name="Cai Z."/>
            <person name="Fan D."/>
            <person name="Hu J."/>
            <person name="Hou Y."/>
            <person name="He Y."/>
            <person name="Zhang Z."/>
            <person name="Zhao Z."/>
            <person name="Gao P."/>
            <person name="Hu W."/>
            <person name="Sun J."/>
            <person name="Li J."/>
            <person name="Ji K."/>
        </authorList>
    </citation>
    <scope>NUCLEOTIDE SEQUENCE</scope>
    <source>
        <strain evidence="1">JKM2019</strain>
    </source>
</reference>
<accession>A0A922HLZ6</accession>
<protein>
    <submittedName>
        <fullName evidence="2">Mitochondrial RNA processing</fullName>
    </submittedName>
</protein>
<evidence type="ECO:0000313" key="2">
    <source>
        <dbReference type="EMBL" id="KAH9493582.1"/>
    </source>
</evidence>
<keyword evidence="3" id="KW-1185">Reference proteome</keyword>
<reference evidence="2" key="4">
    <citation type="journal article" date="2022" name="Res Sq">
        <title>Comparative Genomics Reveals Insights into the Divergent Evolution of Astigmatic Mites and Household Pest Adaptations.</title>
        <authorList>
            <person name="Xiong Q."/>
            <person name="Wan A.T.-Y."/>
            <person name="Liu X.-Y."/>
            <person name="Fung C.S.-H."/>
            <person name="Xiao X."/>
            <person name="Malainual N."/>
            <person name="Hou J."/>
            <person name="Wang L."/>
            <person name="Wang M."/>
            <person name="Yang K."/>
            <person name="Cui Y."/>
            <person name="Leung E."/>
            <person name="Nong W."/>
            <person name="Shin S.-K."/>
            <person name="Au S."/>
            <person name="Jeong K.Y."/>
            <person name="Chew F.T."/>
            <person name="Hui J."/>
            <person name="Leung T.F."/>
            <person name="Tungtrongchitr A."/>
            <person name="Zhong N."/>
            <person name="Liu Z."/>
            <person name="Tsui S."/>
        </authorList>
    </citation>
    <scope>NUCLEOTIDE SEQUENCE</scope>
    <source>
        <strain evidence="2">Derf</strain>
        <tissue evidence="2">Whole organism</tissue>
    </source>
</reference>
<dbReference type="EMBL" id="ASGP02000008">
    <property type="protein sequence ID" value="KAH9493582.1"/>
    <property type="molecule type" value="Genomic_DNA"/>
</dbReference>
<name>A0A922HLZ6_DERFA</name>
<sequence>MIVRCFHRRLLYPPSWKSSFILMIGRYKHYGKPTSWSKYFETLEKNIFTNRISQQRPSNMKFIQYENIFAYHVIKLSIPFADHDHNNDISTFKCDLNRFFSSDENGVDDINAKILALNIEQIINLMKSLYHNLPVFTKEDEWNKAFLDSPFSRIWQHLDSLLTNRIEQDWSANKSKYMLISSLWFELGLGQNVCFNKSLMKKLLAEQQLDKSMVLYLMFQANLARNSITALQRRTMIEKIHLFLNENNELTVDELSLIGVGFFKTQTRMPLELLRSYIESCTEQLLQFYPIRSTISIVSILKIIRFSLETIEFNRQKLRTQLNRFVEILGNHPSNFFDSEICLTHLILMLNSILIIDRKLFRQIFARMMANLSIFRIKDIERILFCLANVRFQCPVGQLRRLEQYLCNNDESRLYPNCTYNILLSLFMMGYEPKQLLGRCVNQQQIQDSIASSKMILSTQLLTLDSIMRLRNRKPLLDEKQIEQFQSSLAYLFDNLHTQKGRFIQFIYESLRQQQCDGRNVQLMYLLPFITYPFPVILNKSNFISKLNDDRTFCPFVDSIPYRADYLKRKFFHGSYAILPLMEKDYTVGSSLRGTIHLNKSLLEDLGFRIIPVEHREFRQYFIHHDDDENNTIYSNAKIQSLSLLLFKVQKFIQSKKG</sequence>
<proteinExistence type="predicted"/>